<sequence>MTASRYYTLTSGQAKELEIALKQNVTWGPTTTCAGWASDTVTSVTGNKLDATEFLSIETPRELVKTIRQLEAKQPTAPDNALPAAEREPGSMDSLKDGLINAIGG</sequence>
<protein>
    <submittedName>
        <fullName evidence="2">Uncharacterized protein</fullName>
    </submittedName>
</protein>
<gene>
    <name evidence="2" type="ORF">VB146_22415</name>
</gene>
<organism evidence="2 3">
    <name type="scientific">Xanthomonas floridensis</name>
    <dbReference type="NCBI Taxonomy" id="1843580"/>
    <lineage>
        <taxon>Bacteria</taxon>
        <taxon>Pseudomonadati</taxon>
        <taxon>Pseudomonadota</taxon>
        <taxon>Gammaproteobacteria</taxon>
        <taxon>Lysobacterales</taxon>
        <taxon>Lysobacteraceae</taxon>
        <taxon>Xanthomonas</taxon>
    </lineage>
</organism>
<feature type="region of interest" description="Disordered" evidence="1">
    <location>
        <begin position="73"/>
        <end position="105"/>
    </location>
</feature>
<reference evidence="2 3" key="1">
    <citation type="submission" date="2023-12" db="EMBL/GenBank/DDBJ databases">
        <title>Genome sequencing of Xanthomonas floridensis.</title>
        <authorList>
            <person name="Greer S."/>
            <person name="Harrison J."/>
            <person name="Grant M."/>
            <person name="Vicente J."/>
            <person name="Studholme D."/>
        </authorList>
    </citation>
    <scope>NUCLEOTIDE SEQUENCE [LARGE SCALE GENOMIC DNA]</scope>
    <source>
        <strain evidence="2 3">WHRI 8848</strain>
    </source>
</reference>
<dbReference type="RefSeq" id="WP_323210253.1">
    <property type="nucleotide sequence ID" value="NZ_JAYFSO010000068.1"/>
</dbReference>
<accession>A0ABU5Q4A0</accession>
<feature type="compositionally biased region" description="Basic and acidic residues" evidence="1">
    <location>
        <begin position="85"/>
        <end position="96"/>
    </location>
</feature>
<evidence type="ECO:0000256" key="1">
    <source>
        <dbReference type="SAM" id="MobiDB-lite"/>
    </source>
</evidence>
<name>A0ABU5Q4A0_9XANT</name>
<comment type="caution">
    <text evidence="2">The sequence shown here is derived from an EMBL/GenBank/DDBJ whole genome shotgun (WGS) entry which is preliminary data.</text>
</comment>
<keyword evidence="3" id="KW-1185">Reference proteome</keyword>
<proteinExistence type="predicted"/>
<dbReference type="Proteomes" id="UP001303614">
    <property type="component" value="Unassembled WGS sequence"/>
</dbReference>
<dbReference type="EMBL" id="JAYFSO010000068">
    <property type="protein sequence ID" value="MEA5126542.1"/>
    <property type="molecule type" value="Genomic_DNA"/>
</dbReference>
<evidence type="ECO:0000313" key="2">
    <source>
        <dbReference type="EMBL" id="MEA5126542.1"/>
    </source>
</evidence>
<evidence type="ECO:0000313" key="3">
    <source>
        <dbReference type="Proteomes" id="UP001303614"/>
    </source>
</evidence>